<dbReference type="InterPro" id="IPR017896">
    <property type="entry name" value="4Fe4S_Fe-S-bd"/>
</dbReference>
<comment type="caution">
    <text evidence="9">The sequence shown here is derived from an EMBL/GenBank/DDBJ whole genome shotgun (WGS) entry which is preliminary data.</text>
</comment>
<accession>A0A9D1REP2</accession>
<dbReference type="Proteomes" id="UP000824205">
    <property type="component" value="Unassembled WGS sequence"/>
</dbReference>
<dbReference type="InterPro" id="IPR017900">
    <property type="entry name" value="4Fe4S_Fe_S_CS"/>
</dbReference>
<proteinExistence type="predicted"/>
<keyword evidence="2" id="KW-0004">4Fe-4S</keyword>
<evidence type="ECO:0000256" key="6">
    <source>
        <dbReference type="ARBA" id="ARBA00023004"/>
    </source>
</evidence>
<dbReference type="PANTHER" id="PTHR43177:SF5">
    <property type="entry name" value="ANAEROBIC DIMETHYL SULFOXIDE REDUCTASE CHAIN B-RELATED"/>
    <property type="match status" value="1"/>
</dbReference>
<keyword evidence="3" id="KW-0479">Metal-binding</keyword>
<feature type="domain" description="4Fe-4S ferredoxin-type" evidence="8">
    <location>
        <begin position="2"/>
        <end position="30"/>
    </location>
</feature>
<keyword evidence="4" id="KW-0677">Repeat</keyword>
<dbReference type="CDD" id="cd10563">
    <property type="entry name" value="CooF_like"/>
    <property type="match status" value="1"/>
</dbReference>
<dbReference type="PANTHER" id="PTHR43177">
    <property type="entry name" value="PROTEIN NRFC"/>
    <property type="match status" value="1"/>
</dbReference>
<sequence length="145" mass="15635">MKKVFAREDLCINCRLCEVYCKTAHSVSKDIVTAYKEEDPAPVARITVLGGREDSVAVNCRHCEDPACVKACITGAMQKDKKTGIVSVDESKCIGCMTCLAVCPYGCIKPGKIALKCDLCSGEEPQCVKNCPNRALVWAEAGGEQ</sequence>
<keyword evidence="5" id="KW-0249">Electron transport</keyword>
<dbReference type="InterPro" id="IPR050954">
    <property type="entry name" value="ET_IronSulfur_Cluster-Binding"/>
</dbReference>
<dbReference type="GO" id="GO:0051539">
    <property type="term" value="F:4 iron, 4 sulfur cluster binding"/>
    <property type="evidence" value="ECO:0007669"/>
    <property type="project" value="UniProtKB-KW"/>
</dbReference>
<keyword evidence="7" id="KW-0411">Iron-sulfur</keyword>
<reference evidence="9" key="1">
    <citation type="journal article" date="2021" name="PeerJ">
        <title>Extensive microbial diversity within the chicken gut microbiome revealed by metagenomics and culture.</title>
        <authorList>
            <person name="Gilroy R."/>
            <person name="Ravi A."/>
            <person name="Getino M."/>
            <person name="Pursley I."/>
            <person name="Horton D.L."/>
            <person name="Alikhan N.F."/>
            <person name="Baker D."/>
            <person name="Gharbi K."/>
            <person name="Hall N."/>
            <person name="Watson M."/>
            <person name="Adriaenssens E.M."/>
            <person name="Foster-Nyarko E."/>
            <person name="Jarju S."/>
            <person name="Secka A."/>
            <person name="Antonio M."/>
            <person name="Oren A."/>
            <person name="Chaudhuri R.R."/>
            <person name="La Ragione R."/>
            <person name="Hildebrand F."/>
            <person name="Pallen M.J."/>
        </authorList>
    </citation>
    <scope>NUCLEOTIDE SEQUENCE</scope>
    <source>
        <strain evidence="9">421</strain>
    </source>
</reference>
<evidence type="ECO:0000256" key="4">
    <source>
        <dbReference type="ARBA" id="ARBA00022737"/>
    </source>
</evidence>
<evidence type="ECO:0000313" key="9">
    <source>
        <dbReference type="EMBL" id="HIW85282.1"/>
    </source>
</evidence>
<reference evidence="9" key="2">
    <citation type="submission" date="2021-04" db="EMBL/GenBank/DDBJ databases">
        <authorList>
            <person name="Gilroy R."/>
        </authorList>
    </citation>
    <scope>NUCLEOTIDE SEQUENCE</scope>
    <source>
        <strain evidence="9">421</strain>
    </source>
</reference>
<dbReference type="AlphaFoldDB" id="A0A9D1REP2"/>
<evidence type="ECO:0000256" key="2">
    <source>
        <dbReference type="ARBA" id="ARBA00022485"/>
    </source>
</evidence>
<dbReference type="Pfam" id="PF12800">
    <property type="entry name" value="Fer4_4"/>
    <property type="match status" value="1"/>
</dbReference>
<evidence type="ECO:0000313" key="10">
    <source>
        <dbReference type="Proteomes" id="UP000824205"/>
    </source>
</evidence>
<dbReference type="EMBL" id="DXGE01000010">
    <property type="protein sequence ID" value="HIW85282.1"/>
    <property type="molecule type" value="Genomic_DNA"/>
</dbReference>
<dbReference type="PROSITE" id="PS51379">
    <property type="entry name" value="4FE4S_FER_2"/>
    <property type="match status" value="2"/>
</dbReference>
<keyword evidence="6" id="KW-0408">Iron</keyword>
<dbReference type="Gene3D" id="3.30.70.20">
    <property type="match status" value="2"/>
</dbReference>
<evidence type="ECO:0000259" key="8">
    <source>
        <dbReference type="PROSITE" id="PS51379"/>
    </source>
</evidence>
<organism evidence="9 10">
    <name type="scientific">Candidatus Eubacterium faecipullorum</name>
    <dbReference type="NCBI Taxonomy" id="2838571"/>
    <lineage>
        <taxon>Bacteria</taxon>
        <taxon>Bacillati</taxon>
        <taxon>Bacillota</taxon>
        <taxon>Clostridia</taxon>
        <taxon>Eubacteriales</taxon>
        <taxon>Eubacteriaceae</taxon>
        <taxon>Eubacterium</taxon>
    </lineage>
</organism>
<keyword evidence="1" id="KW-0813">Transport</keyword>
<protein>
    <submittedName>
        <fullName evidence="9">4Fe-4S dicluster domain-containing protein</fullName>
    </submittedName>
</protein>
<dbReference type="Pfam" id="PF13247">
    <property type="entry name" value="Fer4_11"/>
    <property type="match status" value="1"/>
</dbReference>
<evidence type="ECO:0000256" key="7">
    <source>
        <dbReference type="ARBA" id="ARBA00023014"/>
    </source>
</evidence>
<dbReference type="PROSITE" id="PS00198">
    <property type="entry name" value="4FE4S_FER_1"/>
    <property type="match status" value="1"/>
</dbReference>
<evidence type="ECO:0000256" key="3">
    <source>
        <dbReference type="ARBA" id="ARBA00022723"/>
    </source>
</evidence>
<evidence type="ECO:0000256" key="1">
    <source>
        <dbReference type="ARBA" id="ARBA00022448"/>
    </source>
</evidence>
<feature type="domain" description="4Fe-4S ferredoxin-type" evidence="8">
    <location>
        <begin position="84"/>
        <end position="113"/>
    </location>
</feature>
<name>A0A9D1REP2_9FIRM</name>
<dbReference type="SUPFAM" id="SSF54862">
    <property type="entry name" value="4Fe-4S ferredoxins"/>
    <property type="match status" value="1"/>
</dbReference>
<dbReference type="GO" id="GO:0046872">
    <property type="term" value="F:metal ion binding"/>
    <property type="evidence" value="ECO:0007669"/>
    <property type="project" value="UniProtKB-KW"/>
</dbReference>
<gene>
    <name evidence="9" type="ORF">IAA48_02180</name>
</gene>
<evidence type="ECO:0000256" key="5">
    <source>
        <dbReference type="ARBA" id="ARBA00022982"/>
    </source>
</evidence>